<evidence type="ECO:0000313" key="1">
    <source>
        <dbReference type="EMBL" id="MCM2675526.1"/>
    </source>
</evidence>
<protein>
    <submittedName>
        <fullName evidence="1">Spore coat protein</fullName>
    </submittedName>
</protein>
<gene>
    <name evidence="1" type="ORF">NDM98_08510</name>
</gene>
<reference evidence="1" key="1">
    <citation type="submission" date="2022-06" db="EMBL/GenBank/DDBJ databases">
        <title>Alkalicoccobacillus porphyridii sp. nov., isolated from a marine red alga, Porphyridium purpureum and reclassification of Shouchella plakortidis and Shouchella gibsonii as Alkalicoccobacillus plakortidis comb. nov. and Alkalicoccobacillus gibsonii comb. nov.</title>
        <authorList>
            <person name="Kim K.H."/>
            <person name="Lee J.K."/>
            <person name="Han D.M."/>
            <person name="Baek J.H."/>
            <person name="Jeon C.O."/>
        </authorList>
    </citation>
    <scope>NUCLEOTIDE SEQUENCE</scope>
    <source>
        <strain evidence="1">DSM 19153</strain>
    </source>
</reference>
<comment type="caution">
    <text evidence="1">The sequence shown here is derived from an EMBL/GenBank/DDBJ whole genome shotgun (WGS) entry which is preliminary data.</text>
</comment>
<dbReference type="EMBL" id="JAMQJY010000001">
    <property type="protein sequence ID" value="MCM2675526.1"/>
    <property type="molecule type" value="Genomic_DNA"/>
</dbReference>
<name>A0ABT0XHY7_9BACI</name>
<keyword evidence="1" id="KW-0946">Virion</keyword>
<evidence type="ECO:0000313" key="2">
    <source>
        <dbReference type="Proteomes" id="UP001203665"/>
    </source>
</evidence>
<accession>A0ABT0XHY7</accession>
<dbReference type="InterPro" id="IPR012851">
    <property type="entry name" value="Spore_coat_CotF-like"/>
</dbReference>
<dbReference type="Proteomes" id="UP001203665">
    <property type="component" value="Unassembled WGS sequence"/>
</dbReference>
<proteinExistence type="predicted"/>
<organism evidence="1 2">
    <name type="scientific">Alkalicoccobacillus plakortidis</name>
    <dbReference type="NCBI Taxonomy" id="444060"/>
    <lineage>
        <taxon>Bacteria</taxon>
        <taxon>Bacillati</taxon>
        <taxon>Bacillota</taxon>
        <taxon>Bacilli</taxon>
        <taxon>Bacillales</taxon>
        <taxon>Bacillaceae</taxon>
        <taxon>Alkalicoccobacillus</taxon>
    </lineage>
</organism>
<keyword evidence="2" id="KW-1185">Reference proteome</keyword>
<dbReference type="Pfam" id="PF07875">
    <property type="entry name" value="Coat_F"/>
    <property type="match status" value="1"/>
</dbReference>
<sequence>MKIQNQETAFPKDTHMTDREFITDMLTTEKYITSAYDIAENEASHSQLYQDINTIYQESQNCQRQLYNIMFRKGLYAIESETPQKLQQSYQQFSGYQNQASLLEYTLNHYLSE</sequence>
<dbReference type="RefSeq" id="WP_251606340.1">
    <property type="nucleotide sequence ID" value="NZ_JAMQJY010000001.1"/>
</dbReference>
<keyword evidence="1" id="KW-0167">Capsid protein</keyword>